<dbReference type="GO" id="GO:0043565">
    <property type="term" value="F:sequence-specific DNA binding"/>
    <property type="evidence" value="ECO:0007669"/>
    <property type="project" value="InterPro"/>
</dbReference>
<organism evidence="5 6">
    <name type="scientific">Marinobacterium stanieri</name>
    <dbReference type="NCBI Taxonomy" id="49186"/>
    <lineage>
        <taxon>Bacteria</taxon>
        <taxon>Pseudomonadati</taxon>
        <taxon>Pseudomonadota</taxon>
        <taxon>Gammaproteobacteria</taxon>
        <taxon>Oceanospirillales</taxon>
        <taxon>Oceanospirillaceae</taxon>
        <taxon>Marinobacterium</taxon>
    </lineage>
</organism>
<dbReference type="InterPro" id="IPR009057">
    <property type="entry name" value="Homeodomain-like_sf"/>
</dbReference>
<evidence type="ECO:0000313" key="5">
    <source>
        <dbReference type="EMBL" id="SIQ73685.1"/>
    </source>
</evidence>
<dbReference type="EMBL" id="FTMN01000008">
    <property type="protein sequence ID" value="SIQ73685.1"/>
    <property type="molecule type" value="Genomic_DNA"/>
</dbReference>
<dbReference type="Gene3D" id="2.60.120.10">
    <property type="entry name" value="Jelly Rolls"/>
    <property type="match status" value="1"/>
</dbReference>
<evidence type="ECO:0000256" key="2">
    <source>
        <dbReference type="ARBA" id="ARBA00023125"/>
    </source>
</evidence>
<reference evidence="5 6" key="1">
    <citation type="submission" date="2017-01" db="EMBL/GenBank/DDBJ databases">
        <authorList>
            <person name="Mah S.A."/>
            <person name="Swanson W.J."/>
            <person name="Moy G.W."/>
            <person name="Vacquier V.D."/>
        </authorList>
    </citation>
    <scope>NUCLEOTIDE SEQUENCE [LARGE SCALE GENOMIC DNA]</scope>
    <source>
        <strain evidence="5 6">DSM 7027</strain>
    </source>
</reference>
<keyword evidence="2" id="KW-0238">DNA-binding</keyword>
<dbReference type="InterPro" id="IPR050204">
    <property type="entry name" value="AraC_XylS_family_regulators"/>
</dbReference>
<dbReference type="InterPro" id="IPR018060">
    <property type="entry name" value="HTH_AraC"/>
</dbReference>
<dbReference type="PROSITE" id="PS00041">
    <property type="entry name" value="HTH_ARAC_FAMILY_1"/>
    <property type="match status" value="1"/>
</dbReference>
<evidence type="ECO:0000256" key="3">
    <source>
        <dbReference type="ARBA" id="ARBA00023163"/>
    </source>
</evidence>
<dbReference type="Proteomes" id="UP000186895">
    <property type="component" value="Unassembled WGS sequence"/>
</dbReference>
<dbReference type="Gene3D" id="1.10.10.60">
    <property type="entry name" value="Homeodomain-like"/>
    <property type="match status" value="2"/>
</dbReference>
<dbReference type="Pfam" id="PF12833">
    <property type="entry name" value="HTH_18"/>
    <property type="match status" value="1"/>
</dbReference>
<keyword evidence="6" id="KW-1185">Reference proteome</keyword>
<dbReference type="STRING" id="49186.SAMN05421647_10879"/>
<evidence type="ECO:0000313" key="6">
    <source>
        <dbReference type="Proteomes" id="UP000186895"/>
    </source>
</evidence>
<keyword evidence="1" id="KW-0805">Transcription regulation</keyword>
<dbReference type="InterPro" id="IPR014710">
    <property type="entry name" value="RmlC-like_jellyroll"/>
</dbReference>
<feature type="domain" description="HTH araC/xylS-type" evidence="4">
    <location>
        <begin position="141"/>
        <end position="239"/>
    </location>
</feature>
<dbReference type="PANTHER" id="PTHR46796">
    <property type="entry name" value="HTH-TYPE TRANSCRIPTIONAL ACTIVATOR RHAS-RELATED"/>
    <property type="match status" value="1"/>
</dbReference>
<dbReference type="AlphaFoldDB" id="A0A1N6V770"/>
<dbReference type="GO" id="GO:0003700">
    <property type="term" value="F:DNA-binding transcription factor activity"/>
    <property type="evidence" value="ECO:0007669"/>
    <property type="project" value="InterPro"/>
</dbReference>
<dbReference type="SMART" id="SM00342">
    <property type="entry name" value="HTH_ARAC"/>
    <property type="match status" value="1"/>
</dbReference>
<dbReference type="PROSITE" id="PS01124">
    <property type="entry name" value="HTH_ARAC_FAMILY_2"/>
    <property type="match status" value="1"/>
</dbReference>
<proteinExistence type="predicted"/>
<protein>
    <submittedName>
        <fullName evidence="5">Transcriptional regulator, AraC family</fullName>
    </submittedName>
</protein>
<sequence>MNIDEAQLDMRSYPGEVHAHQHDHYHQLVLPCEGALEMQVGSREGQVGHGYLAVVAAGESHAFAARGDNRFLVADLPLANTDAWQALPPFLPLSQPLRQYIGFLQSWLASGHTASVPGSDQVLSELLIAGAESPVVDRRIEPVREWMSQHFAEAVSLPQLAALACLSVRQFSARFRQATGQSPQQYLISLRLEKAQALLQQTDMSLQQVSDAVGYTSLSAFSHRFRQRFDVSPGYYRRNEQA</sequence>
<gene>
    <name evidence="5" type="ORF">SAMN05421647_10879</name>
</gene>
<dbReference type="PANTHER" id="PTHR46796:SF10">
    <property type="entry name" value="TRANSCRIPTIONAL ACTIVATOR FEAR"/>
    <property type="match status" value="1"/>
</dbReference>
<keyword evidence="3" id="KW-0804">Transcription</keyword>
<dbReference type="InterPro" id="IPR011051">
    <property type="entry name" value="RmlC_Cupin_sf"/>
</dbReference>
<dbReference type="RefSeq" id="WP_076464373.1">
    <property type="nucleotide sequence ID" value="NZ_FTMN01000008.1"/>
</dbReference>
<dbReference type="InterPro" id="IPR018062">
    <property type="entry name" value="HTH_AraC-typ_CS"/>
</dbReference>
<dbReference type="SUPFAM" id="SSF46689">
    <property type="entry name" value="Homeodomain-like"/>
    <property type="match status" value="2"/>
</dbReference>
<dbReference type="eggNOG" id="COG2207">
    <property type="taxonomic scope" value="Bacteria"/>
</dbReference>
<evidence type="ECO:0000259" key="4">
    <source>
        <dbReference type="PROSITE" id="PS01124"/>
    </source>
</evidence>
<evidence type="ECO:0000256" key="1">
    <source>
        <dbReference type="ARBA" id="ARBA00023015"/>
    </source>
</evidence>
<name>A0A1N6V770_9GAMM</name>
<dbReference type="SUPFAM" id="SSF51182">
    <property type="entry name" value="RmlC-like cupins"/>
    <property type="match status" value="1"/>
</dbReference>
<accession>A0A1N6V770</accession>